<evidence type="ECO:0000256" key="7">
    <source>
        <dbReference type="ARBA" id="ARBA00022989"/>
    </source>
</evidence>
<comment type="subcellular location">
    <subcellularLocation>
        <location evidence="17">Postsynaptic cell membrane</location>
        <topology evidence="17">Multi-pass membrane protein</topology>
    </subcellularLocation>
</comment>
<keyword evidence="9 18" id="KW-0406">Ion transport</keyword>
<evidence type="ECO:0000256" key="4">
    <source>
        <dbReference type="ARBA" id="ARBA00022475"/>
    </source>
</evidence>
<dbReference type="InterPro" id="IPR038050">
    <property type="entry name" value="Neuro_actylchol_rec"/>
</dbReference>
<dbReference type="InterPro" id="IPR006201">
    <property type="entry name" value="Neur_channel"/>
</dbReference>
<dbReference type="InterPro" id="IPR006029">
    <property type="entry name" value="Neurotrans-gated_channel_TM"/>
</dbReference>
<name>A0A9Q0I8Y6_9TELE</name>
<feature type="transmembrane region" description="Helical" evidence="18">
    <location>
        <begin position="303"/>
        <end position="324"/>
    </location>
</feature>
<evidence type="ECO:0000256" key="6">
    <source>
        <dbReference type="ARBA" id="ARBA00022729"/>
    </source>
</evidence>
<evidence type="ECO:0000256" key="17">
    <source>
        <dbReference type="ARBA" id="ARBA00034104"/>
    </source>
</evidence>
<dbReference type="GO" id="GO:0045211">
    <property type="term" value="C:postsynaptic membrane"/>
    <property type="evidence" value="ECO:0007669"/>
    <property type="project" value="UniProtKB-SubCell"/>
</dbReference>
<protein>
    <submittedName>
        <fullName evidence="21">Uncharacterized protein</fullName>
    </submittedName>
</protein>
<dbReference type="AlphaFoldDB" id="A0A9Q0I8Y6"/>
<keyword evidence="13" id="KW-0325">Glycoprotein</keyword>
<evidence type="ECO:0000256" key="3">
    <source>
        <dbReference type="ARBA" id="ARBA00022448"/>
    </source>
</evidence>
<dbReference type="PRINTS" id="PR00252">
    <property type="entry name" value="NRIONCHANNEL"/>
</dbReference>
<dbReference type="CDD" id="cd19064">
    <property type="entry name" value="LGIC_TM_nAChR"/>
    <property type="match status" value="1"/>
</dbReference>
<feature type="domain" description="Neurotransmitter-gated ion-channel transmembrane" evidence="20">
    <location>
        <begin position="244"/>
        <end position="361"/>
    </location>
</feature>
<dbReference type="NCBIfam" id="TIGR00860">
    <property type="entry name" value="LIC"/>
    <property type="match status" value="1"/>
</dbReference>
<organism evidence="21 22">
    <name type="scientific">Muraenolepis orangiensis</name>
    <name type="common">Patagonian moray cod</name>
    <dbReference type="NCBI Taxonomy" id="630683"/>
    <lineage>
        <taxon>Eukaryota</taxon>
        <taxon>Metazoa</taxon>
        <taxon>Chordata</taxon>
        <taxon>Craniata</taxon>
        <taxon>Vertebrata</taxon>
        <taxon>Euteleostomi</taxon>
        <taxon>Actinopterygii</taxon>
        <taxon>Neopterygii</taxon>
        <taxon>Teleostei</taxon>
        <taxon>Neoteleostei</taxon>
        <taxon>Acanthomorphata</taxon>
        <taxon>Zeiogadaria</taxon>
        <taxon>Gadariae</taxon>
        <taxon>Gadiformes</taxon>
        <taxon>Muraenolepidoidei</taxon>
        <taxon>Muraenolepididae</taxon>
        <taxon>Muraenolepis</taxon>
    </lineage>
</organism>
<sequence>MKFLIAGLLLLWCPLPLASIPAPGEAVSLAVMEDSLLRKLFLGYQRWVRPIQHANHTVRVRFGLKISQLVDVDEKNQLMTTNVWLWQEWTDYKLRWEPADYGGITSIRVPSESIWLPDIVLYKNADGRFEGSLMTKVIIKHTGAITWTPPASYKSACTMDVTFFPFDRQNCSMRFGSWTYDGNMVDLVLTDPQVDRRDFFDNGEWEILNATGVRGSRKDGAYVYPFVTYSFILKRLPLFYTLFLIIPCLGLSFLTVLVFYLPSDEGEKLSLSTSVLVSLTVFLLVIEEIIPSSSKVIPLIGEYLLFIMIFVTLSIIVTVFVINVHHRSSSTYHPMSPWVRALFLQKLPRMLCMRGHTDRYHHPELAPESPQIKSRSEGKEHWAAMLETATFSVRYISRHIRKEHFIREVVQDWKFVAQVLDRIFLWAFLTASVLGTILIFTPTLQMFFTSPPSTMRTEEPPSN</sequence>
<feature type="transmembrane region" description="Helical" evidence="18">
    <location>
        <begin position="423"/>
        <end position="448"/>
    </location>
</feature>
<keyword evidence="22" id="KW-1185">Reference proteome</keyword>
<dbReference type="Gene3D" id="2.70.170.10">
    <property type="entry name" value="Neurotransmitter-gated ion-channel ligand-binding domain"/>
    <property type="match status" value="1"/>
</dbReference>
<evidence type="ECO:0000256" key="14">
    <source>
        <dbReference type="ARBA" id="ARBA00023257"/>
    </source>
</evidence>
<evidence type="ECO:0000313" key="21">
    <source>
        <dbReference type="EMBL" id="KAJ3588011.1"/>
    </source>
</evidence>
<feature type="domain" description="Neurotransmitter-gated ion-channel ligand-binding" evidence="19">
    <location>
        <begin position="34"/>
        <end position="236"/>
    </location>
</feature>
<dbReference type="PANTHER" id="PTHR18945">
    <property type="entry name" value="NEUROTRANSMITTER GATED ION CHANNEL"/>
    <property type="match status" value="1"/>
</dbReference>
<evidence type="ECO:0000256" key="18">
    <source>
        <dbReference type="RuleBase" id="RU000687"/>
    </source>
</evidence>
<dbReference type="Gene3D" id="1.20.58.390">
    <property type="entry name" value="Neurotransmitter-gated ion-channel transmembrane domain"/>
    <property type="match status" value="2"/>
</dbReference>
<dbReference type="SUPFAM" id="SSF63712">
    <property type="entry name" value="Nicotinic receptor ligand binding domain-like"/>
    <property type="match status" value="1"/>
</dbReference>
<dbReference type="InterPro" id="IPR002394">
    <property type="entry name" value="Nicotinic_acetylcholine_rcpt"/>
</dbReference>
<dbReference type="FunFam" id="1.20.58.390:FF:000001">
    <property type="entry name" value="Neuronal nicotinic acetylcholine receptor subunit 3"/>
    <property type="match status" value="1"/>
</dbReference>
<dbReference type="GO" id="GO:0004888">
    <property type="term" value="F:transmembrane signaling receptor activity"/>
    <property type="evidence" value="ECO:0007669"/>
    <property type="project" value="InterPro"/>
</dbReference>
<keyword evidence="11" id="KW-1015">Disulfide bond</keyword>
<feature type="signal peptide" evidence="18">
    <location>
        <begin position="1"/>
        <end position="19"/>
    </location>
</feature>
<dbReference type="Pfam" id="PF02931">
    <property type="entry name" value="Neur_chan_LBD"/>
    <property type="match status" value="1"/>
</dbReference>
<keyword evidence="15" id="KW-1071">Ligand-gated ion channel</keyword>
<evidence type="ECO:0000256" key="8">
    <source>
        <dbReference type="ARBA" id="ARBA00023018"/>
    </source>
</evidence>
<evidence type="ECO:0000259" key="19">
    <source>
        <dbReference type="Pfam" id="PF02931"/>
    </source>
</evidence>
<dbReference type="InterPro" id="IPR036734">
    <property type="entry name" value="Neur_chan_lig-bd_sf"/>
</dbReference>
<dbReference type="EMBL" id="JANIIK010000116">
    <property type="protein sequence ID" value="KAJ3588011.1"/>
    <property type="molecule type" value="Genomic_DNA"/>
</dbReference>
<keyword evidence="5 18" id="KW-0812">Transmembrane</keyword>
<keyword evidence="10 18" id="KW-0472">Membrane</keyword>
<evidence type="ECO:0000256" key="13">
    <source>
        <dbReference type="ARBA" id="ARBA00023180"/>
    </source>
</evidence>
<evidence type="ECO:0000256" key="10">
    <source>
        <dbReference type="ARBA" id="ARBA00023136"/>
    </source>
</evidence>
<keyword evidence="3 18" id="KW-0813">Transport</keyword>
<feature type="chain" id="PRO_5040536823" evidence="18">
    <location>
        <begin position="20"/>
        <end position="463"/>
    </location>
</feature>
<evidence type="ECO:0000313" key="22">
    <source>
        <dbReference type="Proteomes" id="UP001148018"/>
    </source>
</evidence>
<keyword evidence="6 18" id="KW-0732">Signal</keyword>
<dbReference type="GO" id="GO:0022848">
    <property type="term" value="F:acetylcholine-gated monoatomic cation-selective channel activity"/>
    <property type="evidence" value="ECO:0007669"/>
    <property type="project" value="InterPro"/>
</dbReference>
<accession>A0A9Q0I8Y6</accession>
<dbReference type="PROSITE" id="PS00236">
    <property type="entry name" value="NEUROTR_ION_CHANNEL"/>
    <property type="match status" value="1"/>
</dbReference>
<dbReference type="PRINTS" id="PR00254">
    <property type="entry name" value="NICOTINICR"/>
</dbReference>
<reference evidence="21" key="1">
    <citation type="submission" date="2022-07" db="EMBL/GenBank/DDBJ databases">
        <title>Chromosome-level genome of Muraenolepis orangiensis.</title>
        <authorList>
            <person name="Kim J."/>
        </authorList>
    </citation>
    <scope>NUCLEOTIDE SEQUENCE</scope>
    <source>
        <strain evidence="21">KU_S4_2022</strain>
        <tissue evidence="21">Muscle</tissue>
    </source>
</reference>
<gene>
    <name evidence="21" type="ORF">NHX12_011605</name>
</gene>
<dbReference type="InterPro" id="IPR018000">
    <property type="entry name" value="Neurotransmitter_ion_chnl_CS"/>
</dbReference>
<evidence type="ECO:0000256" key="2">
    <source>
        <dbReference type="ARBA" id="ARBA00009237"/>
    </source>
</evidence>
<evidence type="ECO:0000256" key="1">
    <source>
        <dbReference type="ARBA" id="ARBA00003328"/>
    </source>
</evidence>
<evidence type="ECO:0000259" key="20">
    <source>
        <dbReference type="Pfam" id="PF02932"/>
    </source>
</evidence>
<evidence type="ECO:0000256" key="15">
    <source>
        <dbReference type="ARBA" id="ARBA00023286"/>
    </source>
</evidence>
<proteinExistence type="inferred from homology"/>
<dbReference type="InterPro" id="IPR036719">
    <property type="entry name" value="Neuro-gated_channel_TM_sf"/>
</dbReference>
<keyword evidence="4" id="KW-1003">Cell membrane</keyword>
<feature type="transmembrane region" description="Helical" evidence="18">
    <location>
        <begin position="273"/>
        <end position="291"/>
    </location>
</feature>
<feature type="domain" description="Neurotransmitter-gated ion-channel transmembrane" evidence="20">
    <location>
        <begin position="374"/>
        <end position="440"/>
    </location>
</feature>
<dbReference type="FunFam" id="2.70.170.10:FF:000005">
    <property type="entry name" value="Neuronal nicotinic acetylcholine receptor alpha4 subunit"/>
    <property type="match status" value="1"/>
</dbReference>
<dbReference type="OrthoDB" id="5975154at2759"/>
<evidence type="ECO:0000256" key="9">
    <source>
        <dbReference type="ARBA" id="ARBA00023065"/>
    </source>
</evidence>
<evidence type="ECO:0000256" key="16">
    <source>
        <dbReference type="ARBA" id="ARBA00023303"/>
    </source>
</evidence>
<comment type="function">
    <text evidence="1">After binding acetylcholine, the AChR responds by an extensive change in conformation that affects all subunits and leads to opening of an ion-conducting channel across the plasma membrane.</text>
</comment>
<keyword evidence="7 18" id="KW-1133">Transmembrane helix</keyword>
<keyword evidence="14" id="KW-0628">Postsynaptic cell membrane</keyword>
<evidence type="ECO:0000256" key="11">
    <source>
        <dbReference type="ARBA" id="ARBA00023157"/>
    </source>
</evidence>
<keyword evidence="16 18" id="KW-0407">Ion channel</keyword>
<evidence type="ECO:0000256" key="5">
    <source>
        <dbReference type="ARBA" id="ARBA00022692"/>
    </source>
</evidence>
<evidence type="ECO:0000256" key="12">
    <source>
        <dbReference type="ARBA" id="ARBA00023170"/>
    </source>
</evidence>
<dbReference type="Proteomes" id="UP001148018">
    <property type="component" value="Unassembled WGS sequence"/>
</dbReference>
<keyword evidence="8" id="KW-0770">Synapse</keyword>
<dbReference type="SUPFAM" id="SSF90112">
    <property type="entry name" value="Neurotransmitter-gated ion-channel transmembrane pore"/>
    <property type="match status" value="1"/>
</dbReference>
<comment type="similarity">
    <text evidence="2">Belongs to the ligand-gated ion channel (TC 1.A.9) family. Acetylcholine receptor (TC 1.A.9.1) subfamily.</text>
</comment>
<keyword evidence="12" id="KW-0675">Receptor</keyword>
<dbReference type="Pfam" id="PF02932">
    <property type="entry name" value="Neur_chan_memb"/>
    <property type="match status" value="2"/>
</dbReference>
<dbReference type="InterPro" id="IPR006202">
    <property type="entry name" value="Neur_chan_lig-bd"/>
</dbReference>
<feature type="transmembrane region" description="Helical" evidence="18">
    <location>
        <begin position="238"/>
        <end position="261"/>
    </location>
</feature>
<comment type="caution">
    <text evidence="21">The sequence shown here is derived from an EMBL/GenBank/DDBJ whole genome shotgun (WGS) entry which is preliminary data.</text>
</comment>